<accession>A0ACA9M8B5</accession>
<dbReference type="EMBL" id="CAJVQC010007183">
    <property type="protein sequence ID" value="CAG8576127.1"/>
    <property type="molecule type" value="Genomic_DNA"/>
</dbReference>
<dbReference type="Proteomes" id="UP000789920">
    <property type="component" value="Unassembled WGS sequence"/>
</dbReference>
<evidence type="ECO:0000313" key="1">
    <source>
        <dbReference type="EMBL" id="CAG8576127.1"/>
    </source>
</evidence>
<gene>
    <name evidence="1" type="ORF">RPERSI_LOCUS4946</name>
</gene>
<proteinExistence type="predicted"/>
<protein>
    <submittedName>
        <fullName evidence="1">26856_t:CDS:1</fullName>
    </submittedName>
</protein>
<feature type="non-terminal residue" evidence="1">
    <location>
        <position position="1"/>
    </location>
</feature>
<reference evidence="1" key="1">
    <citation type="submission" date="2021-06" db="EMBL/GenBank/DDBJ databases">
        <authorList>
            <person name="Kallberg Y."/>
            <person name="Tangrot J."/>
            <person name="Rosling A."/>
        </authorList>
    </citation>
    <scope>NUCLEOTIDE SEQUENCE</scope>
    <source>
        <strain evidence="1">MA461A</strain>
    </source>
</reference>
<sequence length="313" mass="36621">DDKWIRFLGQSCLEKIIDDNHLISKISLLSIIFENFKELSENQPTFIASTLSLIGFVVPSKNLIPTSNSSHLSTYGSYYHLSKTSILHIITSNLWIRWISFKKEFQIKFENFQEKHPFFRDSFVKPIKDFYYVGHSSTILAIPLPNFVSYPTDYNFWKALLLPASNPFIYLSNDDKRSYIAYLNLIHEILVEIESLYMLPHQRRKENWFPFVIFYECRTDKLRELIINWSGDRVPYISKNLKDVLLLPEEQPSLAQIEGAIEELRYSIKVLKGSAKSKEPSLARIEEAVGDSYTRIKDAIEELKESIIHELRN</sequence>
<comment type="caution">
    <text evidence="1">The sequence shown here is derived from an EMBL/GenBank/DDBJ whole genome shotgun (WGS) entry which is preliminary data.</text>
</comment>
<name>A0ACA9M8B5_9GLOM</name>
<keyword evidence="2" id="KW-1185">Reference proteome</keyword>
<evidence type="ECO:0000313" key="2">
    <source>
        <dbReference type="Proteomes" id="UP000789920"/>
    </source>
</evidence>
<organism evidence="1 2">
    <name type="scientific">Racocetra persica</name>
    <dbReference type="NCBI Taxonomy" id="160502"/>
    <lineage>
        <taxon>Eukaryota</taxon>
        <taxon>Fungi</taxon>
        <taxon>Fungi incertae sedis</taxon>
        <taxon>Mucoromycota</taxon>
        <taxon>Glomeromycotina</taxon>
        <taxon>Glomeromycetes</taxon>
        <taxon>Diversisporales</taxon>
        <taxon>Gigasporaceae</taxon>
        <taxon>Racocetra</taxon>
    </lineage>
</organism>